<evidence type="ECO:0000313" key="1">
    <source>
        <dbReference type="EMBL" id="KAK7821710.1"/>
    </source>
</evidence>
<sequence length="81" mass="9467">MKPFGFGMSIHENTNTSERHRSLVSWANPNSMIFFAHVNMFWSLAFGLLGEPKFDDVLCTREYVLVMKMERKGLVYTVYEI</sequence>
<organism evidence="1 2">
    <name type="scientific">Quercus suber</name>
    <name type="common">Cork oak</name>
    <dbReference type="NCBI Taxonomy" id="58331"/>
    <lineage>
        <taxon>Eukaryota</taxon>
        <taxon>Viridiplantae</taxon>
        <taxon>Streptophyta</taxon>
        <taxon>Embryophyta</taxon>
        <taxon>Tracheophyta</taxon>
        <taxon>Spermatophyta</taxon>
        <taxon>Magnoliopsida</taxon>
        <taxon>eudicotyledons</taxon>
        <taxon>Gunneridae</taxon>
        <taxon>Pentapetalae</taxon>
        <taxon>rosids</taxon>
        <taxon>fabids</taxon>
        <taxon>Fagales</taxon>
        <taxon>Fagaceae</taxon>
        <taxon>Quercus</taxon>
    </lineage>
</organism>
<keyword evidence="2" id="KW-1185">Reference proteome</keyword>
<accession>A0AAW0J4Z5</accession>
<gene>
    <name evidence="1" type="ORF">CFP56_037481</name>
</gene>
<dbReference type="EMBL" id="PKMF04000693">
    <property type="protein sequence ID" value="KAK7821710.1"/>
    <property type="molecule type" value="Genomic_DNA"/>
</dbReference>
<feature type="non-terminal residue" evidence="1">
    <location>
        <position position="81"/>
    </location>
</feature>
<comment type="caution">
    <text evidence="1">The sequence shown here is derived from an EMBL/GenBank/DDBJ whole genome shotgun (WGS) entry which is preliminary data.</text>
</comment>
<proteinExistence type="predicted"/>
<dbReference type="AlphaFoldDB" id="A0AAW0J4Z5"/>
<name>A0AAW0J4Z5_QUESU</name>
<dbReference type="Proteomes" id="UP000237347">
    <property type="component" value="Unassembled WGS sequence"/>
</dbReference>
<reference evidence="1 2" key="1">
    <citation type="journal article" date="2018" name="Sci. Data">
        <title>The draft genome sequence of cork oak.</title>
        <authorList>
            <person name="Ramos A.M."/>
            <person name="Usie A."/>
            <person name="Barbosa P."/>
            <person name="Barros P.M."/>
            <person name="Capote T."/>
            <person name="Chaves I."/>
            <person name="Simoes F."/>
            <person name="Abreu I."/>
            <person name="Carrasquinho I."/>
            <person name="Faro C."/>
            <person name="Guimaraes J.B."/>
            <person name="Mendonca D."/>
            <person name="Nobrega F."/>
            <person name="Rodrigues L."/>
            <person name="Saibo N.J.M."/>
            <person name="Varela M.C."/>
            <person name="Egas C."/>
            <person name="Matos J."/>
            <person name="Miguel C.M."/>
            <person name="Oliveira M.M."/>
            <person name="Ricardo C.P."/>
            <person name="Goncalves S."/>
        </authorList>
    </citation>
    <scope>NUCLEOTIDE SEQUENCE [LARGE SCALE GENOMIC DNA]</scope>
    <source>
        <strain evidence="2">cv. HL8</strain>
    </source>
</reference>
<protein>
    <submittedName>
        <fullName evidence="1">Uncharacterized protein</fullName>
    </submittedName>
</protein>
<evidence type="ECO:0000313" key="2">
    <source>
        <dbReference type="Proteomes" id="UP000237347"/>
    </source>
</evidence>